<dbReference type="Proteomes" id="UP000297229">
    <property type="component" value="Unassembled WGS sequence"/>
</dbReference>
<organism evidence="1 2">
    <name type="scientific">Botrytis elliptica</name>
    <dbReference type="NCBI Taxonomy" id="278938"/>
    <lineage>
        <taxon>Eukaryota</taxon>
        <taxon>Fungi</taxon>
        <taxon>Dikarya</taxon>
        <taxon>Ascomycota</taxon>
        <taxon>Pezizomycotina</taxon>
        <taxon>Leotiomycetes</taxon>
        <taxon>Helotiales</taxon>
        <taxon>Sclerotiniaceae</taxon>
        <taxon>Botrytis</taxon>
    </lineage>
</organism>
<reference evidence="1 2" key="1">
    <citation type="submission" date="2017-12" db="EMBL/GenBank/DDBJ databases">
        <title>Comparative genomics of Botrytis spp.</title>
        <authorList>
            <person name="Valero-Jimenez C.A."/>
            <person name="Tapia P."/>
            <person name="Veloso J."/>
            <person name="Silva-Moreno E."/>
            <person name="Staats M."/>
            <person name="Valdes J.H."/>
            <person name="Van Kan J.A.L."/>
        </authorList>
    </citation>
    <scope>NUCLEOTIDE SEQUENCE [LARGE SCALE GENOMIC DNA]</scope>
    <source>
        <strain evidence="1 2">Be9601</strain>
    </source>
</reference>
<evidence type="ECO:0000313" key="2">
    <source>
        <dbReference type="Proteomes" id="UP000297229"/>
    </source>
</evidence>
<accession>A0A4Z1JIV2</accession>
<protein>
    <submittedName>
        <fullName evidence="1">Uncharacterized protein</fullName>
    </submittedName>
</protein>
<evidence type="ECO:0000313" key="1">
    <source>
        <dbReference type="EMBL" id="TGO73426.1"/>
    </source>
</evidence>
<comment type="caution">
    <text evidence="1">The sequence shown here is derived from an EMBL/GenBank/DDBJ whole genome shotgun (WGS) entry which is preliminary data.</text>
</comment>
<name>A0A4Z1JIV2_9HELO</name>
<keyword evidence="2" id="KW-1185">Reference proteome</keyword>
<gene>
    <name evidence="1" type="ORF">BELL_0362g00080</name>
</gene>
<sequence>MAGQSAGSPKIQVRPRTKPIIVESESHHVLPSHWKPIILGLTDAYLTRMQQYAKSNVAGGIQGISKCSATYTACTTCRSKPTDIVLNGVFKQSLSFTTN</sequence>
<dbReference type="EMBL" id="PQXM01000360">
    <property type="protein sequence ID" value="TGO73426.1"/>
    <property type="molecule type" value="Genomic_DNA"/>
</dbReference>
<dbReference type="AlphaFoldDB" id="A0A4Z1JIV2"/>
<proteinExistence type="predicted"/>